<name>A0ABX8V5E0_9FLAO</name>
<gene>
    <name evidence="1" type="ORF">K1I41_10620</name>
</gene>
<organism evidence="1 2">
    <name type="scientific">Flavobacterium litorale</name>
    <dbReference type="NCBI Taxonomy" id="2856519"/>
    <lineage>
        <taxon>Bacteria</taxon>
        <taxon>Pseudomonadati</taxon>
        <taxon>Bacteroidota</taxon>
        <taxon>Flavobacteriia</taxon>
        <taxon>Flavobacteriales</taxon>
        <taxon>Flavobacteriaceae</taxon>
        <taxon>Flavobacterium</taxon>
    </lineage>
</organism>
<reference evidence="1 2" key="1">
    <citation type="submission" date="2021-07" db="EMBL/GenBank/DDBJ databases">
        <title>Flavobacterium WSW3-B6 sp.nov, isolated from seaweed.</title>
        <authorList>
            <person name="Muhammad N."/>
            <person name="Ho H."/>
            <person name="Lee Y.-J."/>
            <person name="Nguyen T."/>
            <person name="Ho J."/>
            <person name="Kim S.-G."/>
        </authorList>
    </citation>
    <scope>NUCLEOTIDE SEQUENCE [LARGE SCALE GENOMIC DNA]</scope>
    <source>
        <strain evidence="1 2">WSW3-B6</strain>
    </source>
</reference>
<evidence type="ECO:0000313" key="1">
    <source>
        <dbReference type="EMBL" id="QYJ67977.1"/>
    </source>
</evidence>
<proteinExistence type="predicted"/>
<dbReference type="EMBL" id="CP080429">
    <property type="protein sequence ID" value="QYJ67977.1"/>
    <property type="molecule type" value="Genomic_DNA"/>
</dbReference>
<dbReference type="Proteomes" id="UP000825381">
    <property type="component" value="Chromosome"/>
</dbReference>
<evidence type="ECO:0008006" key="3">
    <source>
        <dbReference type="Google" id="ProtNLM"/>
    </source>
</evidence>
<dbReference type="RefSeq" id="WP_220640322.1">
    <property type="nucleotide sequence ID" value="NZ_CP080429.1"/>
</dbReference>
<keyword evidence="2" id="KW-1185">Reference proteome</keyword>
<sequence>MKKYIYLIAMLTFNAVWLTSCSEEKESIQTNDKSISLTSERLKDGSIPQYKLIYAVLAEKSKYSLNEIDTMYREDIITTEPDYDANLKNTWLIIINERLISEGNDDLKRYYLKEQIDLKQSLANIKGFYNLLLSSRSFLDTKEMREVSVAFQQKNQNYIKNVIQWKDEEAMKAKLQELTYEAALFQRLLSTT</sequence>
<dbReference type="PROSITE" id="PS51257">
    <property type="entry name" value="PROKAR_LIPOPROTEIN"/>
    <property type="match status" value="1"/>
</dbReference>
<evidence type="ECO:0000313" key="2">
    <source>
        <dbReference type="Proteomes" id="UP000825381"/>
    </source>
</evidence>
<accession>A0ABX8V5E0</accession>
<protein>
    <recommendedName>
        <fullName evidence="3">DUF4296 domain-containing protein</fullName>
    </recommendedName>
</protein>